<dbReference type="GO" id="GO:0005886">
    <property type="term" value="C:plasma membrane"/>
    <property type="evidence" value="ECO:0007669"/>
    <property type="project" value="UniProtKB-SubCell"/>
</dbReference>
<dbReference type="InterPro" id="IPR004681">
    <property type="entry name" value="TRAP_DctM"/>
</dbReference>
<keyword evidence="6 7" id="KW-0472">Membrane</keyword>
<comment type="caution">
    <text evidence="7">Lacks conserved residue(s) required for the propagation of feature annotation.</text>
</comment>
<dbReference type="NCBIfam" id="TIGR00786">
    <property type="entry name" value="dctM"/>
    <property type="match status" value="1"/>
</dbReference>
<organism evidence="9 10">
    <name type="scientific">Microbaculum marinum</name>
    <dbReference type="NCBI Taxonomy" id="1764581"/>
    <lineage>
        <taxon>Bacteria</taxon>
        <taxon>Pseudomonadati</taxon>
        <taxon>Pseudomonadota</taxon>
        <taxon>Alphaproteobacteria</taxon>
        <taxon>Hyphomicrobiales</taxon>
        <taxon>Tepidamorphaceae</taxon>
        <taxon>Microbaculum</taxon>
    </lineage>
</organism>
<evidence type="ECO:0000256" key="3">
    <source>
        <dbReference type="ARBA" id="ARBA00022519"/>
    </source>
</evidence>
<evidence type="ECO:0000256" key="2">
    <source>
        <dbReference type="ARBA" id="ARBA00022475"/>
    </source>
</evidence>
<feature type="domain" description="TRAP C4-dicarboxylate transport system permease DctM subunit" evidence="8">
    <location>
        <begin position="9"/>
        <end position="421"/>
    </location>
</feature>
<keyword evidence="5 7" id="KW-1133">Transmembrane helix</keyword>
<dbReference type="PANTHER" id="PTHR33362:SF3">
    <property type="entry name" value="SIALIC ACID TRAP TRANSPORTER PERMEASE PROTEIN SIAT"/>
    <property type="match status" value="1"/>
</dbReference>
<dbReference type="InterPro" id="IPR010656">
    <property type="entry name" value="DctM"/>
</dbReference>
<feature type="transmembrane region" description="Helical" evidence="7">
    <location>
        <begin position="401"/>
        <end position="425"/>
    </location>
</feature>
<evidence type="ECO:0000256" key="1">
    <source>
        <dbReference type="ARBA" id="ARBA00004429"/>
    </source>
</evidence>
<dbReference type="PANTHER" id="PTHR33362">
    <property type="entry name" value="SIALIC ACID TRAP TRANSPORTER PERMEASE PROTEIN SIAT-RELATED"/>
    <property type="match status" value="1"/>
</dbReference>
<dbReference type="EMBL" id="JAZHOF010000002">
    <property type="protein sequence ID" value="MEJ8570743.1"/>
    <property type="molecule type" value="Genomic_DNA"/>
</dbReference>
<evidence type="ECO:0000256" key="4">
    <source>
        <dbReference type="ARBA" id="ARBA00022692"/>
    </source>
</evidence>
<keyword evidence="4 7" id="KW-0812">Transmembrane</keyword>
<name>A0AAW9RKF8_9HYPH</name>
<dbReference type="Pfam" id="PF06808">
    <property type="entry name" value="DctM"/>
    <property type="match status" value="1"/>
</dbReference>
<dbReference type="PIRSF" id="PIRSF006066">
    <property type="entry name" value="HI0050"/>
    <property type="match status" value="1"/>
</dbReference>
<proteinExistence type="inferred from homology"/>
<comment type="similarity">
    <text evidence="7">Belongs to the TRAP transporter large permease family.</text>
</comment>
<protein>
    <recommendedName>
        <fullName evidence="7">TRAP transporter large permease protein</fullName>
    </recommendedName>
</protein>
<evidence type="ECO:0000256" key="7">
    <source>
        <dbReference type="RuleBase" id="RU369079"/>
    </source>
</evidence>
<evidence type="ECO:0000313" key="9">
    <source>
        <dbReference type="EMBL" id="MEJ8570743.1"/>
    </source>
</evidence>
<dbReference type="Proteomes" id="UP001378188">
    <property type="component" value="Unassembled WGS sequence"/>
</dbReference>
<sequence>MEILVFCVTLGVALAIGVPVAFGLALGALVLVFGFSDGLPLKGMIVIMSQRVWTGTDSFPLLAMPLFFLAGGLMEAGGISERLVRLGVAIVGWVRGGLSMVAVLASMMMAGISGSASADAAAIGSVMIPSMERRGYPRAYAAALLASAGSLGPIIPPSILLVIYGSLANVSVSRLFIAGIVPGIVFGAALLALCYVLARRGDFPREENKGLRYLARTAADAIFPLMAPVIILGGILGGVFTATEAAMVAAVYSFLVSKFIYRSLSWQEFFDVCYTTAISSARVMFIIGIAAFVSWILARERVPQTLGDHILSIASDPLVLLLLINGIVLIFGMFLEATAIMVILLPTFLPLVAQMGIDPVFFGIILIVNLAIGTVTPALGTSLFVTTAISRAPYAEVARNVLPFVGTMILVLVVLTLLPKIVLWLPNTLM</sequence>
<gene>
    <name evidence="9" type="ORF">V3328_04620</name>
</gene>
<dbReference type="AlphaFoldDB" id="A0AAW9RKF8"/>
<keyword evidence="10" id="KW-1185">Reference proteome</keyword>
<comment type="subcellular location">
    <subcellularLocation>
        <location evidence="1 7">Cell inner membrane</location>
        <topology evidence="1 7">Multi-pass membrane protein</topology>
    </subcellularLocation>
</comment>
<feature type="transmembrane region" description="Helical" evidence="7">
    <location>
        <begin position="176"/>
        <end position="198"/>
    </location>
</feature>
<keyword evidence="7" id="KW-0813">Transport</keyword>
<evidence type="ECO:0000256" key="5">
    <source>
        <dbReference type="ARBA" id="ARBA00022989"/>
    </source>
</evidence>
<reference evidence="9 10" key="1">
    <citation type="submission" date="2024-02" db="EMBL/GenBank/DDBJ databases">
        <title>Genome analysis and characterization of Microbaculum marinisediminis sp. nov., isolated from marine sediment.</title>
        <authorList>
            <person name="Du Z.-J."/>
            <person name="Ye Y.-Q."/>
            <person name="Zhang Z.-R."/>
            <person name="Yuan S.-M."/>
            <person name="Zhang X.-Y."/>
        </authorList>
    </citation>
    <scope>NUCLEOTIDE SEQUENCE [LARGE SCALE GENOMIC DNA]</scope>
    <source>
        <strain evidence="9 10">SDUM1044001</strain>
    </source>
</reference>
<dbReference type="RefSeq" id="WP_340328489.1">
    <property type="nucleotide sequence ID" value="NZ_JAZHOF010000002.1"/>
</dbReference>
<accession>A0AAW9RKF8</accession>
<feature type="transmembrane region" description="Helical" evidence="7">
    <location>
        <begin position="273"/>
        <end position="298"/>
    </location>
</feature>
<comment type="subunit">
    <text evidence="7">The complex comprises the extracytoplasmic solute receptor protein and the two transmembrane proteins.</text>
</comment>
<evidence type="ECO:0000256" key="6">
    <source>
        <dbReference type="ARBA" id="ARBA00023136"/>
    </source>
</evidence>
<dbReference type="GO" id="GO:0022857">
    <property type="term" value="F:transmembrane transporter activity"/>
    <property type="evidence" value="ECO:0007669"/>
    <property type="project" value="UniProtKB-UniRule"/>
</dbReference>
<feature type="transmembrane region" description="Helical" evidence="7">
    <location>
        <begin position="59"/>
        <end position="80"/>
    </location>
</feature>
<comment type="function">
    <text evidence="7">Part of the tripartite ATP-independent periplasmic (TRAP) transport system.</text>
</comment>
<evidence type="ECO:0000313" key="10">
    <source>
        <dbReference type="Proteomes" id="UP001378188"/>
    </source>
</evidence>
<keyword evidence="3 7" id="KW-0997">Cell inner membrane</keyword>
<feature type="transmembrane region" description="Helical" evidence="7">
    <location>
        <begin position="218"/>
        <end position="239"/>
    </location>
</feature>
<comment type="caution">
    <text evidence="9">The sequence shown here is derived from an EMBL/GenBank/DDBJ whole genome shotgun (WGS) entry which is preliminary data.</text>
</comment>
<evidence type="ECO:0000259" key="8">
    <source>
        <dbReference type="Pfam" id="PF06808"/>
    </source>
</evidence>
<feature type="transmembrane region" description="Helical" evidence="7">
    <location>
        <begin position="318"/>
        <end position="348"/>
    </location>
</feature>
<keyword evidence="2" id="KW-1003">Cell membrane</keyword>
<feature type="transmembrane region" description="Helical" evidence="7">
    <location>
        <begin position="140"/>
        <end position="164"/>
    </location>
</feature>
<feature type="transmembrane region" description="Helical" evidence="7">
    <location>
        <begin position="360"/>
        <end position="389"/>
    </location>
</feature>